<dbReference type="GO" id="GO:0031416">
    <property type="term" value="C:NatB complex"/>
    <property type="evidence" value="ECO:0007669"/>
    <property type="project" value="TreeGrafter"/>
</dbReference>
<keyword evidence="3" id="KW-1185">Reference proteome</keyword>
<dbReference type="PANTHER" id="PTHR22767">
    <property type="entry name" value="N-TERMINAL ACETYLTRANSFERASE-RELATED"/>
    <property type="match status" value="1"/>
</dbReference>
<dbReference type="eggNOG" id="KOG2053">
    <property type="taxonomic scope" value="Eukaryota"/>
</dbReference>
<dbReference type="AlphaFoldDB" id="A0A0L0FA49"/>
<feature type="non-terminal residue" evidence="2">
    <location>
        <position position="333"/>
    </location>
</feature>
<dbReference type="RefSeq" id="XP_014147502.1">
    <property type="nucleotide sequence ID" value="XM_014292027.1"/>
</dbReference>
<evidence type="ECO:0000256" key="1">
    <source>
        <dbReference type="ARBA" id="ARBA00006298"/>
    </source>
</evidence>
<dbReference type="Proteomes" id="UP000054560">
    <property type="component" value="Unassembled WGS sequence"/>
</dbReference>
<evidence type="ECO:0000313" key="2">
    <source>
        <dbReference type="EMBL" id="KNC73600.1"/>
    </source>
</evidence>
<evidence type="ECO:0000313" key="3">
    <source>
        <dbReference type="Proteomes" id="UP000054560"/>
    </source>
</evidence>
<reference evidence="2 3" key="1">
    <citation type="submission" date="2011-02" db="EMBL/GenBank/DDBJ databases">
        <title>The Genome Sequence of Sphaeroforma arctica JP610.</title>
        <authorList>
            <consortium name="The Broad Institute Genome Sequencing Platform"/>
            <person name="Russ C."/>
            <person name="Cuomo C."/>
            <person name="Young S.K."/>
            <person name="Zeng Q."/>
            <person name="Gargeya S."/>
            <person name="Alvarado L."/>
            <person name="Berlin A."/>
            <person name="Chapman S.B."/>
            <person name="Chen Z."/>
            <person name="Freedman E."/>
            <person name="Gellesch M."/>
            <person name="Goldberg J."/>
            <person name="Griggs A."/>
            <person name="Gujja S."/>
            <person name="Heilman E."/>
            <person name="Heiman D."/>
            <person name="Howarth C."/>
            <person name="Mehta T."/>
            <person name="Neiman D."/>
            <person name="Pearson M."/>
            <person name="Roberts A."/>
            <person name="Saif S."/>
            <person name="Shea T."/>
            <person name="Shenoy N."/>
            <person name="Sisk P."/>
            <person name="Stolte C."/>
            <person name="Sykes S."/>
            <person name="White J."/>
            <person name="Yandava C."/>
            <person name="Burger G."/>
            <person name="Gray M.W."/>
            <person name="Holland P.W.H."/>
            <person name="King N."/>
            <person name="Lang F.B.F."/>
            <person name="Roger A.J."/>
            <person name="Ruiz-Trillo I."/>
            <person name="Haas B."/>
            <person name="Nusbaum C."/>
            <person name="Birren B."/>
        </authorList>
    </citation>
    <scope>NUCLEOTIDE SEQUENCE [LARGE SCALE GENOMIC DNA]</scope>
    <source>
        <strain evidence="2 3">JP610</strain>
    </source>
</reference>
<dbReference type="STRING" id="667725.A0A0L0FA49"/>
<organism evidence="2 3">
    <name type="scientific">Sphaeroforma arctica JP610</name>
    <dbReference type="NCBI Taxonomy" id="667725"/>
    <lineage>
        <taxon>Eukaryota</taxon>
        <taxon>Ichthyosporea</taxon>
        <taxon>Ichthyophonida</taxon>
        <taxon>Sphaeroforma</taxon>
    </lineage>
</organism>
<dbReference type="InterPro" id="IPR019183">
    <property type="entry name" value="NAA25_NatB_aux_su"/>
</dbReference>
<gene>
    <name evidence="2" type="ORF">SARC_13841</name>
</gene>
<dbReference type="GeneID" id="25914345"/>
<comment type="similarity">
    <text evidence="1">Belongs to the MDM20/NAA25 family.</text>
</comment>
<dbReference type="OrthoDB" id="1874341at2759"/>
<proteinExistence type="inferred from homology"/>
<accession>A0A0L0FA49</accession>
<dbReference type="PROSITE" id="PS51257">
    <property type="entry name" value="PROKAR_LIPOPROTEIN"/>
    <property type="match status" value="1"/>
</dbReference>
<dbReference type="PANTHER" id="PTHR22767:SF3">
    <property type="entry name" value="N-ALPHA-ACETYLTRANSFERASE 25, NATB AUXILIARY SUBUNIT"/>
    <property type="match status" value="1"/>
</dbReference>
<dbReference type="EMBL" id="KQ245409">
    <property type="protein sequence ID" value="KNC73600.1"/>
    <property type="molecule type" value="Genomic_DNA"/>
</dbReference>
<dbReference type="Pfam" id="PF09797">
    <property type="entry name" value="NatB_MDM20"/>
    <property type="match status" value="1"/>
</dbReference>
<name>A0A0L0FA49_9EUKA</name>
<sequence>MDIKYVMHDTLSYLVQPALLSCANYKLARSTNQDTVTIYRHNTVEVPEMVVKAFKHSTFSKIEEFIRFRARLDSLLKRQVATDDVWVAFMSAGSSALALEALREAPTLVSDKATIEALADNRDFTVLQSPTNNPDTTISTLTEAHETNTRVHLRLHARVSALQLKLAHALLVDTDASTSTSTSTGTGTDTQGRDQAQTIKEELKTCLEEIRNLPSPHSAVGPVVGPSVSPVLSCEAALKCLVAFAHPSLHLSTIRVSAATDTELPEAFAQASDLYREAYLQSGLNTADTIVPTEAFFTKLHHFTALTLVVCLYLEKLLTPFNNRKVKKGLLPP</sequence>
<protein>
    <submittedName>
        <fullName evidence="2">Uncharacterized protein</fullName>
    </submittedName>
</protein>